<dbReference type="PROSITE" id="PS50887">
    <property type="entry name" value="GGDEF"/>
    <property type="match status" value="1"/>
</dbReference>
<dbReference type="SUPFAM" id="SSF141868">
    <property type="entry name" value="EAL domain-like"/>
    <property type="match status" value="1"/>
</dbReference>
<protein>
    <submittedName>
        <fullName evidence="4">Diguanylate cyclase/phosphodiesterase</fullName>
    </submittedName>
</protein>
<keyword evidence="1" id="KW-1133">Transmembrane helix</keyword>
<dbReference type="SMART" id="SM00267">
    <property type="entry name" value="GGDEF"/>
    <property type="match status" value="1"/>
</dbReference>
<dbReference type="InterPro" id="IPR052155">
    <property type="entry name" value="Biofilm_reg_signaling"/>
</dbReference>
<dbReference type="PROSITE" id="PS50883">
    <property type="entry name" value="EAL"/>
    <property type="match status" value="1"/>
</dbReference>
<feature type="transmembrane region" description="Helical" evidence="1">
    <location>
        <begin position="272"/>
        <end position="294"/>
    </location>
</feature>
<evidence type="ECO:0000259" key="3">
    <source>
        <dbReference type="PROSITE" id="PS50887"/>
    </source>
</evidence>
<dbReference type="InterPro" id="IPR043128">
    <property type="entry name" value="Rev_trsase/Diguanyl_cyclase"/>
</dbReference>
<dbReference type="CDD" id="cd01948">
    <property type="entry name" value="EAL"/>
    <property type="match status" value="1"/>
</dbReference>
<dbReference type="InterPro" id="IPR029787">
    <property type="entry name" value="Nucleotide_cyclase"/>
</dbReference>
<feature type="transmembrane region" description="Helical" evidence="1">
    <location>
        <begin position="82"/>
        <end position="102"/>
    </location>
</feature>
<feature type="transmembrane region" description="Helical" evidence="1">
    <location>
        <begin position="178"/>
        <end position="200"/>
    </location>
</feature>
<dbReference type="NCBIfam" id="TIGR00254">
    <property type="entry name" value="GGDEF"/>
    <property type="match status" value="1"/>
</dbReference>
<dbReference type="InterPro" id="IPR000160">
    <property type="entry name" value="GGDEF_dom"/>
</dbReference>
<keyword evidence="1" id="KW-0812">Transmembrane</keyword>
<feature type="transmembrane region" description="Helical" evidence="1">
    <location>
        <begin position="109"/>
        <end position="129"/>
    </location>
</feature>
<keyword evidence="5" id="KW-1185">Reference proteome</keyword>
<dbReference type="SMART" id="SM00052">
    <property type="entry name" value="EAL"/>
    <property type="match status" value="1"/>
</dbReference>
<dbReference type="SUPFAM" id="SSF55073">
    <property type="entry name" value="Nucleotide cyclase"/>
    <property type="match status" value="1"/>
</dbReference>
<dbReference type="PANTHER" id="PTHR44757">
    <property type="entry name" value="DIGUANYLATE CYCLASE DGCP"/>
    <property type="match status" value="1"/>
</dbReference>
<feature type="transmembrane region" description="Helical" evidence="1">
    <location>
        <begin position="22"/>
        <end position="40"/>
    </location>
</feature>
<accession>A0A4R6J8H1</accession>
<keyword evidence="1" id="KW-0472">Membrane</keyword>
<dbReference type="Gene3D" id="3.20.20.450">
    <property type="entry name" value="EAL domain"/>
    <property type="match status" value="1"/>
</dbReference>
<dbReference type="Gene3D" id="3.30.70.270">
    <property type="match status" value="1"/>
</dbReference>
<dbReference type="EMBL" id="SNWR01000002">
    <property type="protein sequence ID" value="TDO31859.1"/>
    <property type="molecule type" value="Genomic_DNA"/>
</dbReference>
<dbReference type="Pfam" id="PF00563">
    <property type="entry name" value="EAL"/>
    <property type="match status" value="1"/>
</dbReference>
<evidence type="ECO:0000259" key="2">
    <source>
        <dbReference type="PROSITE" id="PS50883"/>
    </source>
</evidence>
<feature type="transmembrane region" description="Helical" evidence="1">
    <location>
        <begin position="212"/>
        <end position="233"/>
    </location>
</feature>
<evidence type="ECO:0000313" key="4">
    <source>
        <dbReference type="EMBL" id="TDO31859.1"/>
    </source>
</evidence>
<proteinExistence type="predicted"/>
<name>A0A4R6J8H1_9ACTN</name>
<feature type="domain" description="EAL" evidence="2">
    <location>
        <begin position="470"/>
        <end position="725"/>
    </location>
</feature>
<organism evidence="4 5">
    <name type="scientific">Paractinoplanes brasiliensis</name>
    <dbReference type="NCBI Taxonomy" id="52695"/>
    <lineage>
        <taxon>Bacteria</taxon>
        <taxon>Bacillati</taxon>
        <taxon>Actinomycetota</taxon>
        <taxon>Actinomycetes</taxon>
        <taxon>Micromonosporales</taxon>
        <taxon>Micromonosporaceae</taxon>
        <taxon>Paractinoplanes</taxon>
    </lineage>
</organism>
<dbReference type="AlphaFoldDB" id="A0A4R6J8H1"/>
<dbReference type="InterPro" id="IPR001633">
    <property type="entry name" value="EAL_dom"/>
</dbReference>
<dbReference type="Pfam" id="PF00990">
    <property type="entry name" value="GGDEF"/>
    <property type="match status" value="1"/>
</dbReference>
<reference evidence="4 5" key="1">
    <citation type="submission" date="2019-03" db="EMBL/GenBank/DDBJ databases">
        <title>Sequencing the genomes of 1000 actinobacteria strains.</title>
        <authorList>
            <person name="Klenk H.-P."/>
        </authorList>
    </citation>
    <scope>NUCLEOTIDE SEQUENCE [LARGE SCALE GENOMIC DNA]</scope>
    <source>
        <strain evidence="4 5">DSM 43805</strain>
    </source>
</reference>
<feature type="transmembrane region" description="Helical" evidence="1">
    <location>
        <begin position="52"/>
        <end position="70"/>
    </location>
</feature>
<evidence type="ECO:0000256" key="1">
    <source>
        <dbReference type="SAM" id="Phobius"/>
    </source>
</evidence>
<sequence>MVGVAATAGQYVLPVGSITGSILYDVIGAVSVVAIVLGLRVHRPARPAMWRWFAAGQTSFVLGDVTWVIYENVLDLSPYPSLADVFYLASYPMFVVALLLLVRQRSSRLGDLIDGAIVATALALVFWIFVLRPVAADSGQTLVEHVVTIAYPVADVLLLALLARLFTSGGARTASVHLLVLGTTLMLAADTAFSLIPLYSEASTHPTDPIFLLSYVLWGVAALHPSMAAAPAPGRVPAEVGRGRLLLFGFCSLLAPALLLVPNIGADRVGRWSVAIGAAALIVLVIARMSGFVFEVRRQSAALTRTTMNDALTGLASRRRFEVALADALDGGRPQMLLLGLNGFKNVNDELGRPIGDRVLGLLAGRVRAVAPEPSVVARLGGDEFAVLLADAGDDEAGTIASKLVTSLSAPVAVGGHELYVGVAIGLAGGSGITPVELMRQAESAMYAAKQTGEPVRRWTPALDERAGEFVRLGAEIRTGLDNEQFRVVYQPIVELPSGRVAAVEALVRWEHPTRGLVSPIAFIPVAERNGLIVELGEWILRTACHKLAGWRVTLGERAPDRVSVNVSARQLARPHFAATVAAALSGSGLPASCLAIEVTETAVFEGGQAVIALHELRALGVRIALDDFGTGHSSLGLLQTVPVDILKVDKSFVDNVTEAGRHTVIAEALLQVSSGLGLSAVAEGVETAEQAAALHRLGYRLLQGYHYGRPVAEPDFELTAAITTSGEPVSA</sequence>
<gene>
    <name evidence="4" type="ORF">C8E87_7294</name>
</gene>
<feature type="domain" description="GGDEF" evidence="3">
    <location>
        <begin position="332"/>
        <end position="462"/>
    </location>
</feature>
<evidence type="ECO:0000313" key="5">
    <source>
        <dbReference type="Proteomes" id="UP000294901"/>
    </source>
</evidence>
<comment type="caution">
    <text evidence="4">The sequence shown here is derived from an EMBL/GenBank/DDBJ whole genome shotgun (WGS) entry which is preliminary data.</text>
</comment>
<dbReference type="PANTHER" id="PTHR44757:SF2">
    <property type="entry name" value="BIOFILM ARCHITECTURE MAINTENANCE PROTEIN MBAA"/>
    <property type="match status" value="1"/>
</dbReference>
<feature type="transmembrane region" description="Helical" evidence="1">
    <location>
        <begin position="245"/>
        <end position="266"/>
    </location>
</feature>
<dbReference type="InterPro" id="IPR035919">
    <property type="entry name" value="EAL_sf"/>
</dbReference>
<dbReference type="Proteomes" id="UP000294901">
    <property type="component" value="Unassembled WGS sequence"/>
</dbReference>
<feature type="transmembrane region" description="Helical" evidence="1">
    <location>
        <begin position="149"/>
        <end position="166"/>
    </location>
</feature>
<dbReference type="CDD" id="cd01949">
    <property type="entry name" value="GGDEF"/>
    <property type="match status" value="1"/>
</dbReference>